<dbReference type="InterPro" id="IPR009200">
    <property type="entry name" value="DUF1269_membrane"/>
</dbReference>
<reference evidence="3 4" key="1">
    <citation type="journal article" date="2019" name="Int. J. Syst. Evol. Microbiol.">
        <title>The Global Catalogue of Microorganisms (GCM) 10K type strain sequencing project: providing services to taxonomists for standard genome sequencing and annotation.</title>
        <authorList>
            <consortium name="The Broad Institute Genomics Platform"/>
            <consortium name="The Broad Institute Genome Sequencing Center for Infectious Disease"/>
            <person name="Wu L."/>
            <person name="Ma J."/>
        </authorList>
    </citation>
    <scope>NUCLEOTIDE SEQUENCE [LARGE SCALE GENOMIC DNA]</scope>
    <source>
        <strain evidence="3 4">JCM 16013</strain>
    </source>
</reference>
<proteinExistence type="predicted"/>
<keyword evidence="2" id="KW-0472">Membrane</keyword>
<evidence type="ECO:0000256" key="1">
    <source>
        <dbReference type="SAM" id="MobiDB-lite"/>
    </source>
</evidence>
<keyword evidence="2" id="KW-0812">Transmembrane</keyword>
<comment type="caution">
    <text evidence="3">The sequence shown here is derived from an EMBL/GenBank/DDBJ whole genome shotgun (WGS) entry which is preliminary data.</text>
</comment>
<organism evidence="3 4">
    <name type="scientific">Catenulispora subtropica</name>
    <dbReference type="NCBI Taxonomy" id="450798"/>
    <lineage>
        <taxon>Bacteria</taxon>
        <taxon>Bacillati</taxon>
        <taxon>Actinomycetota</taxon>
        <taxon>Actinomycetes</taxon>
        <taxon>Catenulisporales</taxon>
        <taxon>Catenulisporaceae</taxon>
        <taxon>Catenulispora</taxon>
    </lineage>
</organism>
<dbReference type="EMBL" id="BAAAQM010000100">
    <property type="protein sequence ID" value="GAA2007692.1"/>
    <property type="molecule type" value="Genomic_DNA"/>
</dbReference>
<feature type="transmembrane region" description="Helical" evidence="2">
    <location>
        <begin position="65"/>
        <end position="91"/>
    </location>
</feature>
<sequence length="180" mass="19046">MATLTVWKFHDADGAEKLLELLEEMQRQELLRLRDGAVVTWPQGADKPRTRQLATMTGRGALGGAFWGLLFGLIFFVPLLGAAIGAAAGALGGSMAGVGIGEDFVEQVKAKVTPGSSALFLLTEDEVVDRLKPAFEAAHAELVSADLSAEQERKLRQAFGEEEDDGGVGGAAPSPDRPAW</sequence>
<feature type="region of interest" description="Disordered" evidence="1">
    <location>
        <begin position="154"/>
        <end position="180"/>
    </location>
</feature>
<keyword evidence="4" id="KW-1185">Reference proteome</keyword>
<protein>
    <submittedName>
        <fullName evidence="3">DUF1269 domain-containing protein</fullName>
    </submittedName>
</protein>
<evidence type="ECO:0000313" key="3">
    <source>
        <dbReference type="EMBL" id="GAA2007692.1"/>
    </source>
</evidence>
<accession>A0ABN2TFC0</accession>
<gene>
    <name evidence="3" type="ORF">GCM10009838_87530</name>
</gene>
<dbReference type="RefSeq" id="WP_344663161.1">
    <property type="nucleotide sequence ID" value="NZ_BAAAQM010000100.1"/>
</dbReference>
<dbReference type="Proteomes" id="UP001499854">
    <property type="component" value="Unassembled WGS sequence"/>
</dbReference>
<name>A0ABN2TFC0_9ACTN</name>
<keyword evidence="2" id="KW-1133">Transmembrane helix</keyword>
<evidence type="ECO:0000256" key="2">
    <source>
        <dbReference type="SAM" id="Phobius"/>
    </source>
</evidence>
<evidence type="ECO:0000313" key="4">
    <source>
        <dbReference type="Proteomes" id="UP001499854"/>
    </source>
</evidence>
<dbReference type="Pfam" id="PF06897">
    <property type="entry name" value="DUF1269"/>
    <property type="match status" value="1"/>
</dbReference>